<organism evidence="10 11">
    <name type="scientific">Methanooceanicella nereidis</name>
    <dbReference type="NCBI Taxonomy" id="2052831"/>
    <lineage>
        <taxon>Archaea</taxon>
        <taxon>Methanobacteriati</taxon>
        <taxon>Methanobacteriota</taxon>
        <taxon>Stenosarchaea group</taxon>
        <taxon>Methanomicrobia</taxon>
        <taxon>Methanocellales</taxon>
        <taxon>Methanocellaceae</taxon>
        <taxon>Methanooceanicella</taxon>
    </lineage>
</organism>
<evidence type="ECO:0000256" key="7">
    <source>
        <dbReference type="ARBA" id="ARBA00023136"/>
    </source>
</evidence>
<accession>A0AAP2RG15</accession>
<feature type="transmembrane region" description="Helical" evidence="8">
    <location>
        <begin position="318"/>
        <end position="337"/>
    </location>
</feature>
<evidence type="ECO:0000256" key="4">
    <source>
        <dbReference type="ARBA" id="ARBA00022679"/>
    </source>
</evidence>
<keyword evidence="3" id="KW-0328">Glycosyltransferase</keyword>
<name>A0AAP2RG15_9EURY</name>
<dbReference type="Pfam" id="PF13231">
    <property type="entry name" value="PMT_2"/>
    <property type="match status" value="1"/>
</dbReference>
<evidence type="ECO:0000256" key="3">
    <source>
        <dbReference type="ARBA" id="ARBA00022676"/>
    </source>
</evidence>
<evidence type="ECO:0000256" key="6">
    <source>
        <dbReference type="ARBA" id="ARBA00022989"/>
    </source>
</evidence>
<feature type="transmembrane region" description="Helical" evidence="8">
    <location>
        <begin position="62"/>
        <end position="78"/>
    </location>
</feature>
<proteinExistence type="predicted"/>
<feature type="transmembrane region" description="Helical" evidence="8">
    <location>
        <begin position="257"/>
        <end position="278"/>
    </location>
</feature>
<dbReference type="RefSeq" id="WP_230742990.1">
    <property type="nucleotide sequence ID" value="NZ_PGCK01000013.1"/>
</dbReference>
<evidence type="ECO:0000313" key="11">
    <source>
        <dbReference type="Proteomes" id="UP001320159"/>
    </source>
</evidence>
<keyword evidence="2" id="KW-1003">Cell membrane</keyword>
<dbReference type="EMBL" id="PGCK01000013">
    <property type="protein sequence ID" value="MCD1296106.1"/>
    <property type="molecule type" value="Genomic_DNA"/>
</dbReference>
<evidence type="ECO:0000256" key="1">
    <source>
        <dbReference type="ARBA" id="ARBA00004651"/>
    </source>
</evidence>
<feature type="domain" description="Glycosyltransferase RgtA/B/C/D-like" evidence="9">
    <location>
        <begin position="60"/>
        <end position="207"/>
    </location>
</feature>
<dbReference type="GO" id="GO:0008610">
    <property type="term" value="P:lipid biosynthetic process"/>
    <property type="evidence" value="ECO:0007669"/>
    <property type="project" value="UniProtKB-ARBA"/>
</dbReference>
<dbReference type="GO" id="GO:0016763">
    <property type="term" value="F:pentosyltransferase activity"/>
    <property type="evidence" value="ECO:0007669"/>
    <property type="project" value="TreeGrafter"/>
</dbReference>
<dbReference type="PANTHER" id="PTHR33908:SF11">
    <property type="entry name" value="MEMBRANE PROTEIN"/>
    <property type="match status" value="1"/>
</dbReference>
<evidence type="ECO:0000256" key="2">
    <source>
        <dbReference type="ARBA" id="ARBA00022475"/>
    </source>
</evidence>
<dbReference type="InterPro" id="IPR050297">
    <property type="entry name" value="LipidA_mod_glycosyltrf_83"/>
</dbReference>
<feature type="transmembrane region" description="Helical" evidence="8">
    <location>
        <begin position="110"/>
        <end position="129"/>
    </location>
</feature>
<keyword evidence="4" id="KW-0808">Transferase</keyword>
<gene>
    <name evidence="10" type="ORF">CUJ83_13970</name>
</gene>
<feature type="transmembrane region" description="Helical" evidence="8">
    <location>
        <begin position="166"/>
        <end position="187"/>
    </location>
</feature>
<feature type="transmembrane region" description="Helical" evidence="8">
    <location>
        <begin position="349"/>
        <end position="369"/>
    </location>
</feature>
<dbReference type="InterPro" id="IPR038731">
    <property type="entry name" value="RgtA/B/C-like"/>
</dbReference>
<keyword evidence="7 8" id="KW-0472">Membrane</keyword>
<keyword evidence="6 8" id="KW-1133">Transmembrane helix</keyword>
<comment type="caution">
    <text evidence="10">The sequence shown here is derived from an EMBL/GenBank/DDBJ whole genome shotgun (WGS) entry which is preliminary data.</text>
</comment>
<protein>
    <recommendedName>
        <fullName evidence="9">Glycosyltransferase RgtA/B/C/D-like domain-containing protein</fullName>
    </recommendedName>
</protein>
<dbReference type="GO" id="GO:0005886">
    <property type="term" value="C:plasma membrane"/>
    <property type="evidence" value="ECO:0007669"/>
    <property type="project" value="UniProtKB-SubCell"/>
</dbReference>
<feature type="transmembrane region" description="Helical" evidence="8">
    <location>
        <begin position="85"/>
        <end position="104"/>
    </location>
</feature>
<feature type="transmembrane region" description="Helical" evidence="8">
    <location>
        <begin position="12"/>
        <end position="32"/>
    </location>
</feature>
<evidence type="ECO:0000256" key="5">
    <source>
        <dbReference type="ARBA" id="ARBA00022692"/>
    </source>
</evidence>
<sequence length="594" mass="69104">MKINIKKFDSHTYEVILVLALFLIPFILRIIFISHYLDDWDSIQFALGIHDFNIKEHQPHPPGYPAYIFLAQLFYIIFQNDTLTLTLMSALFGSISVVFTYLLAKEFFGYEIGILSAAILSCTPAHFIFSVVAMNDIVSMSLLIVSIYLLYIGLNREKFLLLGSYLIGFTIGIRPQIFILIIILFSIIQYWKKNLSSNIYSIILFIFGCITWFIPASILNGGVIEYLTLTRSQIDAVDRFNYTFVQFEKFINLMLDGWTQIIIFFIILTTIAICLLIIEKMGKVNLKNINKPLTILFIWLLIGVFFIISLYTLYITRYLLPIFVPLSIIISYSIKYIGDKFSNKKLKIIYYSIVCVCIVIMLIQSISIVSSISHIAPAPVQAATYIEENYNHNDTIIIARDSYRHFQYYLPNFTTKMYVSNVKLTDETQITKIISESPLSFENSVKINEFYRSDNIYQKHSKVNLYEEELYNRIIADIGVHDLEMWGETPTRWITENATFIYISKNIEETNITFNVKPFRTNKSLIVFINNQIVFNDNIKNYEKITIPIHIDKGVNKIIFYCPDKSQRPCDIPELKSNDNRYLCFYIQNIYIDG</sequence>
<dbReference type="Proteomes" id="UP001320159">
    <property type="component" value="Unassembled WGS sequence"/>
</dbReference>
<evidence type="ECO:0000256" key="8">
    <source>
        <dbReference type="SAM" id="Phobius"/>
    </source>
</evidence>
<feature type="transmembrane region" description="Helical" evidence="8">
    <location>
        <begin position="136"/>
        <end position="154"/>
    </location>
</feature>
<dbReference type="AlphaFoldDB" id="A0AAP2RG15"/>
<feature type="transmembrane region" description="Helical" evidence="8">
    <location>
        <begin position="199"/>
        <end position="219"/>
    </location>
</feature>
<keyword evidence="5 8" id="KW-0812">Transmembrane</keyword>
<evidence type="ECO:0000259" key="9">
    <source>
        <dbReference type="Pfam" id="PF13231"/>
    </source>
</evidence>
<comment type="subcellular location">
    <subcellularLocation>
        <location evidence="1">Cell membrane</location>
        <topology evidence="1">Multi-pass membrane protein</topology>
    </subcellularLocation>
</comment>
<keyword evidence="11" id="KW-1185">Reference proteome</keyword>
<feature type="transmembrane region" description="Helical" evidence="8">
    <location>
        <begin position="290"/>
        <end position="312"/>
    </location>
</feature>
<evidence type="ECO:0000313" key="10">
    <source>
        <dbReference type="EMBL" id="MCD1296106.1"/>
    </source>
</evidence>
<reference evidence="10 11" key="1">
    <citation type="submission" date="2017-11" db="EMBL/GenBank/DDBJ databases">
        <title>Isolation and Characterization of Family Methanocellaceae Species from Potential Methane Hydrate Area Offshore Southwestern Taiwan.</title>
        <authorList>
            <person name="Zhang W.-L."/>
            <person name="Chen W.-C."/>
            <person name="Lai M.-C."/>
            <person name="Chen S.-C."/>
        </authorList>
    </citation>
    <scope>NUCLEOTIDE SEQUENCE [LARGE SCALE GENOMIC DNA]</scope>
    <source>
        <strain evidence="10 11">CWC-04</strain>
    </source>
</reference>
<dbReference type="PANTHER" id="PTHR33908">
    <property type="entry name" value="MANNOSYLTRANSFERASE YKCB-RELATED"/>
    <property type="match status" value="1"/>
</dbReference>